<proteinExistence type="predicted"/>
<comment type="caution">
    <text evidence="2">The sequence shown here is derived from an EMBL/GenBank/DDBJ whole genome shotgun (WGS) entry which is preliminary data.</text>
</comment>
<dbReference type="EMBL" id="VFOP01000001">
    <property type="protein sequence ID" value="TQL49175.1"/>
    <property type="molecule type" value="Genomic_DNA"/>
</dbReference>
<keyword evidence="1" id="KW-0812">Transmembrane</keyword>
<name>A0A542YM64_9MICO</name>
<feature type="transmembrane region" description="Helical" evidence="1">
    <location>
        <begin position="70"/>
        <end position="90"/>
    </location>
</feature>
<dbReference type="RefSeq" id="WP_141783463.1">
    <property type="nucleotide sequence ID" value="NZ_BAAAIK010000009.1"/>
</dbReference>
<dbReference type="OrthoDB" id="5150417at2"/>
<dbReference type="Proteomes" id="UP000319516">
    <property type="component" value="Unassembled WGS sequence"/>
</dbReference>
<reference evidence="2 3" key="1">
    <citation type="submission" date="2019-06" db="EMBL/GenBank/DDBJ databases">
        <title>Sequencing the genomes of 1000 actinobacteria strains.</title>
        <authorList>
            <person name="Klenk H.-P."/>
        </authorList>
    </citation>
    <scope>NUCLEOTIDE SEQUENCE [LARGE SCALE GENOMIC DNA]</scope>
    <source>
        <strain evidence="2 3">DSM 12335</strain>
    </source>
</reference>
<sequence length="151" mass="15409">MPSLKHPGVVIASAVLLLLALGLPWSASTLQHIPGWYSPGFCTPNFYSGTVDCTAGYFSPGMTLGSGEAHGVHVVARVFLVGALVLIGCALRLRQPVWLSVAGGAVLLGILLTGLAAQGGQLAALAGAALLLYAGLADRERAPRADGRVLP</sequence>
<accession>A0A542YM64</accession>
<keyword evidence="1" id="KW-1133">Transmembrane helix</keyword>
<protein>
    <submittedName>
        <fullName evidence="2">Uncharacterized protein</fullName>
    </submittedName>
</protein>
<feature type="transmembrane region" description="Helical" evidence="1">
    <location>
        <begin position="97"/>
        <end position="116"/>
    </location>
</feature>
<gene>
    <name evidence="2" type="ORF">FB467_0240</name>
</gene>
<keyword evidence="1" id="KW-0472">Membrane</keyword>
<keyword evidence="3" id="KW-1185">Reference proteome</keyword>
<dbReference type="AlphaFoldDB" id="A0A542YM64"/>
<evidence type="ECO:0000256" key="1">
    <source>
        <dbReference type="SAM" id="Phobius"/>
    </source>
</evidence>
<evidence type="ECO:0000313" key="2">
    <source>
        <dbReference type="EMBL" id="TQL49175.1"/>
    </source>
</evidence>
<evidence type="ECO:0000313" key="3">
    <source>
        <dbReference type="Proteomes" id="UP000319516"/>
    </source>
</evidence>
<organism evidence="2 3">
    <name type="scientific">Ornithinicoccus hortensis</name>
    <dbReference type="NCBI Taxonomy" id="82346"/>
    <lineage>
        <taxon>Bacteria</taxon>
        <taxon>Bacillati</taxon>
        <taxon>Actinomycetota</taxon>
        <taxon>Actinomycetes</taxon>
        <taxon>Micrococcales</taxon>
        <taxon>Intrasporangiaceae</taxon>
        <taxon>Ornithinicoccus</taxon>
    </lineage>
</organism>